<evidence type="ECO:0000313" key="3">
    <source>
        <dbReference type="Proteomes" id="UP000735302"/>
    </source>
</evidence>
<protein>
    <submittedName>
        <fullName evidence="2">Uncharacterized protein</fullName>
    </submittedName>
</protein>
<proteinExistence type="predicted"/>
<name>A0AAV4CJ54_9GAST</name>
<gene>
    <name evidence="2" type="ORF">PoB_005934400</name>
</gene>
<organism evidence="2 3">
    <name type="scientific">Plakobranchus ocellatus</name>
    <dbReference type="NCBI Taxonomy" id="259542"/>
    <lineage>
        <taxon>Eukaryota</taxon>
        <taxon>Metazoa</taxon>
        <taxon>Spiralia</taxon>
        <taxon>Lophotrochozoa</taxon>
        <taxon>Mollusca</taxon>
        <taxon>Gastropoda</taxon>
        <taxon>Heterobranchia</taxon>
        <taxon>Euthyneura</taxon>
        <taxon>Panpulmonata</taxon>
        <taxon>Sacoglossa</taxon>
        <taxon>Placobranchoidea</taxon>
        <taxon>Plakobranchidae</taxon>
        <taxon>Plakobranchus</taxon>
    </lineage>
</organism>
<dbReference type="AlphaFoldDB" id="A0AAV4CJ54"/>
<dbReference type="Proteomes" id="UP000735302">
    <property type="component" value="Unassembled WGS sequence"/>
</dbReference>
<feature type="region of interest" description="Disordered" evidence="1">
    <location>
        <begin position="1"/>
        <end position="31"/>
    </location>
</feature>
<evidence type="ECO:0000313" key="2">
    <source>
        <dbReference type="EMBL" id="GFO32839.1"/>
    </source>
</evidence>
<reference evidence="2 3" key="1">
    <citation type="journal article" date="2021" name="Elife">
        <title>Chloroplast acquisition without the gene transfer in kleptoplastic sea slugs, Plakobranchus ocellatus.</title>
        <authorList>
            <person name="Maeda T."/>
            <person name="Takahashi S."/>
            <person name="Yoshida T."/>
            <person name="Shimamura S."/>
            <person name="Takaki Y."/>
            <person name="Nagai Y."/>
            <person name="Toyoda A."/>
            <person name="Suzuki Y."/>
            <person name="Arimoto A."/>
            <person name="Ishii H."/>
            <person name="Satoh N."/>
            <person name="Nishiyama T."/>
            <person name="Hasebe M."/>
            <person name="Maruyama T."/>
            <person name="Minagawa J."/>
            <person name="Obokata J."/>
            <person name="Shigenobu S."/>
        </authorList>
    </citation>
    <scope>NUCLEOTIDE SEQUENCE [LARGE SCALE GENOMIC DNA]</scope>
</reference>
<dbReference type="EMBL" id="BLXT01006687">
    <property type="protein sequence ID" value="GFO32839.1"/>
    <property type="molecule type" value="Genomic_DNA"/>
</dbReference>
<keyword evidence="3" id="KW-1185">Reference proteome</keyword>
<sequence>MVNQNGLDPPRQLGKVVNPNGLDPPDQLGPKEELDLVASEGAIGMQNQEMASGGEQSIICTGVRNVQSQEVPSGTRVMTGVARVGNMAVIGNTGIAQGAGAGATANRGPGTPVTTGVAHVGNMAVIGSTGFAQGAGAGAAAKRGGVARVGNMAVIGRTWIAQRAGAGATTKRGPGTPVTTGVARVGNVAVIGRKAPVRDPVKAAIGDVMDKKDTPTTRGLGRMG</sequence>
<comment type="caution">
    <text evidence="2">The sequence shown here is derived from an EMBL/GenBank/DDBJ whole genome shotgun (WGS) entry which is preliminary data.</text>
</comment>
<accession>A0AAV4CJ54</accession>
<evidence type="ECO:0000256" key="1">
    <source>
        <dbReference type="SAM" id="MobiDB-lite"/>
    </source>
</evidence>